<dbReference type="RefSeq" id="XP_002171714.1">
    <property type="nucleotide sequence ID" value="XM_002171678.1"/>
</dbReference>
<dbReference type="GO" id="GO:0005634">
    <property type="term" value="C:nucleus"/>
    <property type="evidence" value="ECO:0000318"/>
    <property type="project" value="GO_Central"/>
</dbReference>
<evidence type="ECO:0000313" key="3">
    <source>
        <dbReference type="Proteomes" id="UP000001744"/>
    </source>
</evidence>
<dbReference type="InterPro" id="IPR019193">
    <property type="entry name" value="UBQ-conj_enz_E2-bd_prot"/>
</dbReference>
<reference evidence="1 3" key="1">
    <citation type="journal article" date="2011" name="Science">
        <title>Comparative functional genomics of the fission yeasts.</title>
        <authorList>
            <person name="Rhind N."/>
            <person name="Chen Z."/>
            <person name="Yassour M."/>
            <person name="Thompson D.A."/>
            <person name="Haas B.J."/>
            <person name="Habib N."/>
            <person name="Wapinski I."/>
            <person name="Roy S."/>
            <person name="Lin M.F."/>
            <person name="Heiman D.I."/>
            <person name="Young S.K."/>
            <person name="Furuya K."/>
            <person name="Guo Y."/>
            <person name="Pidoux A."/>
            <person name="Chen H.M."/>
            <person name="Robbertse B."/>
            <person name="Goldberg J.M."/>
            <person name="Aoki K."/>
            <person name="Bayne E.H."/>
            <person name="Berlin A.M."/>
            <person name="Desjardins C.A."/>
            <person name="Dobbs E."/>
            <person name="Dukaj L."/>
            <person name="Fan L."/>
            <person name="FitzGerald M.G."/>
            <person name="French C."/>
            <person name="Gujja S."/>
            <person name="Hansen K."/>
            <person name="Keifenheim D."/>
            <person name="Levin J.Z."/>
            <person name="Mosher R.A."/>
            <person name="Mueller C.A."/>
            <person name="Pfiffner J."/>
            <person name="Priest M."/>
            <person name="Russ C."/>
            <person name="Smialowska A."/>
            <person name="Swoboda P."/>
            <person name="Sykes S.M."/>
            <person name="Vaughn M."/>
            <person name="Vengrova S."/>
            <person name="Yoder R."/>
            <person name="Zeng Q."/>
            <person name="Allshire R."/>
            <person name="Baulcombe D."/>
            <person name="Birren B.W."/>
            <person name="Brown W."/>
            <person name="Ekwall K."/>
            <person name="Kellis M."/>
            <person name="Leatherwood J."/>
            <person name="Levin H."/>
            <person name="Margalit H."/>
            <person name="Martienssen R."/>
            <person name="Nieduszynski C.A."/>
            <person name="Spatafora J.W."/>
            <person name="Friedman N."/>
            <person name="Dalgaard J.Z."/>
            <person name="Baumann P."/>
            <person name="Niki H."/>
            <person name="Regev A."/>
            <person name="Nusbaum C."/>
        </authorList>
    </citation>
    <scope>NUCLEOTIDE SEQUENCE [LARGE SCALE GENOMIC DNA]</scope>
    <source>
        <strain evidence="3">yFS275 / FY16936</strain>
    </source>
</reference>
<dbReference type="eggNOG" id="KOG4784">
    <property type="taxonomic scope" value="Eukaryota"/>
</dbReference>
<name>B6JVM0_SCHJY</name>
<evidence type="ECO:0000313" key="1">
    <source>
        <dbReference type="EMBL" id="EEB05421.1"/>
    </source>
</evidence>
<accession>B6JVM0</accession>
<dbReference type="EMBL" id="KE651166">
    <property type="protein sequence ID" value="EEB05421.1"/>
    <property type="molecule type" value="Genomic_DNA"/>
</dbReference>
<dbReference type="GO" id="GO:0061630">
    <property type="term" value="F:ubiquitin protein ligase activity"/>
    <property type="evidence" value="ECO:0000318"/>
    <property type="project" value="GO_Central"/>
</dbReference>
<dbReference type="Proteomes" id="UP000001744">
    <property type="component" value="Unassembled WGS sequence"/>
</dbReference>
<dbReference type="GeneID" id="7049580"/>
<dbReference type="GO" id="GO:0030332">
    <property type="term" value="F:cyclin binding"/>
    <property type="evidence" value="ECO:0000318"/>
    <property type="project" value="GO_Central"/>
</dbReference>
<dbReference type="GO" id="GO:0005829">
    <property type="term" value="C:cytosol"/>
    <property type="evidence" value="ECO:0000318"/>
    <property type="project" value="GO_Central"/>
</dbReference>
<keyword evidence="3" id="KW-1185">Reference proteome</keyword>
<protein>
    <submittedName>
        <fullName evidence="1">mRNA processing protein</fullName>
    </submittedName>
</protein>
<gene>
    <name evidence="2" type="primary">ipa1</name>
    <name evidence="1" type="ORF">SJAG_00435</name>
</gene>
<dbReference type="GO" id="GO:0043161">
    <property type="term" value="P:proteasome-mediated ubiquitin-dependent protein catabolic process"/>
    <property type="evidence" value="ECO:0000318"/>
    <property type="project" value="GO_Central"/>
</dbReference>
<proteinExistence type="predicted"/>
<dbReference type="JaponicusDB" id="SJAG_00435">
    <property type="gene designation" value="ipa1"/>
</dbReference>
<evidence type="ECO:0000313" key="2">
    <source>
        <dbReference type="JaponicusDB" id="SJAG_00435"/>
    </source>
</evidence>
<dbReference type="PANTHER" id="PTHR31531">
    <property type="entry name" value="E3 UBIQUITIN-PROTEIN LIGASE E3D FAMILY MEMBER"/>
    <property type="match status" value="1"/>
</dbReference>
<organism evidence="1 3">
    <name type="scientific">Schizosaccharomyces japonicus (strain yFS275 / FY16936)</name>
    <name type="common">Fission yeast</name>
    <dbReference type="NCBI Taxonomy" id="402676"/>
    <lineage>
        <taxon>Eukaryota</taxon>
        <taxon>Fungi</taxon>
        <taxon>Dikarya</taxon>
        <taxon>Ascomycota</taxon>
        <taxon>Taphrinomycotina</taxon>
        <taxon>Schizosaccharomycetes</taxon>
        <taxon>Schizosaccharomycetales</taxon>
        <taxon>Schizosaccharomycetaceae</taxon>
        <taxon>Schizosaccharomyces</taxon>
    </lineage>
</organism>
<dbReference type="HOGENOM" id="CLU_858314_0_0_1"/>
<dbReference type="GO" id="GO:0051865">
    <property type="term" value="P:protein autoubiquitination"/>
    <property type="evidence" value="ECO:0000318"/>
    <property type="project" value="GO_Central"/>
</dbReference>
<dbReference type="OrthoDB" id="386949at2759"/>
<dbReference type="VEuPathDB" id="FungiDB:SJAG_00435"/>
<dbReference type="STRING" id="402676.B6JVM0"/>
<dbReference type="Pfam" id="PF09814">
    <property type="entry name" value="HECT_2"/>
    <property type="match status" value="1"/>
</dbReference>
<sequence>MLSEHLVNVGRINVFLPPKVLENGWNPRKAADLPFELPIDVPEQTPVSVAERPDCTMLTLPCSLLQGERSEGFIPLEADELNESLPTTIICRKCNSKLATVSSWKNLPASNWQEFIDCWACHTETPAVVSANPFLPTFAPASVCFALLWSTYANIKKVNPLKLEDEMPFANGIVKNKIALCYNCGEEVGGIEENDPPASIRVHKFAIKLLNLNYPPLVIFSSTLLSLRKQYSVHKFVILSGDKKLWVWCMTPYLNISLFKPCSALSSSTKLPVMKLMFRREAKDLHFEGDDWMDIVLPKPLFCLLQETLKVTNKLYPASARKIGPWRVGLVPLHKE</sequence>
<dbReference type="GO" id="GO:0000209">
    <property type="term" value="P:protein polyubiquitination"/>
    <property type="evidence" value="ECO:0000318"/>
    <property type="project" value="GO_Central"/>
</dbReference>
<dbReference type="GO" id="GO:0006513">
    <property type="term" value="P:protein monoubiquitination"/>
    <property type="evidence" value="ECO:0000318"/>
    <property type="project" value="GO_Central"/>
</dbReference>
<dbReference type="PANTHER" id="PTHR31531:SF2">
    <property type="entry name" value="E3 UBIQUITIN-PROTEIN LIGASE E3D"/>
    <property type="match status" value="1"/>
</dbReference>
<dbReference type="GO" id="GO:0031624">
    <property type="term" value="F:ubiquitin conjugating enzyme binding"/>
    <property type="evidence" value="ECO:0000318"/>
    <property type="project" value="GO_Central"/>
</dbReference>
<dbReference type="GO" id="GO:0000151">
    <property type="term" value="C:ubiquitin ligase complex"/>
    <property type="evidence" value="ECO:0000318"/>
    <property type="project" value="GO_Central"/>
</dbReference>
<dbReference type="AlphaFoldDB" id="B6JVM0"/>